<evidence type="ECO:0000313" key="8">
    <source>
        <dbReference type="Proteomes" id="UP000004756"/>
    </source>
</evidence>
<sequence>MIQQYTDKPQPQAQEVTVTKEQKPGAQTVSAHFLKFTIRFFTLAKSQYQQQNVVKANTLAFNALMRLNELSGRNLTMSELADQLDITKQQLTKLVNDLEEKELVQRTHDSQNRRQVYITITDQGARMLADLKQSMLNSTLKALSGYTEEELAQLDHCLTNLSHLLEKFNTET</sequence>
<organism evidence="7 8">
    <name type="scientific">[Clostridium] asparagiforme DSM 15981</name>
    <dbReference type="NCBI Taxonomy" id="518636"/>
    <lineage>
        <taxon>Bacteria</taxon>
        <taxon>Bacillati</taxon>
        <taxon>Bacillota</taxon>
        <taxon>Clostridia</taxon>
        <taxon>Lachnospirales</taxon>
        <taxon>Lachnospiraceae</taxon>
        <taxon>Enterocloster</taxon>
    </lineage>
</organism>
<feature type="compositionally biased region" description="Polar residues" evidence="5">
    <location>
        <begin position="1"/>
        <end position="17"/>
    </location>
</feature>
<evidence type="ECO:0000256" key="5">
    <source>
        <dbReference type="SAM" id="MobiDB-lite"/>
    </source>
</evidence>
<dbReference type="InterPro" id="IPR000835">
    <property type="entry name" value="HTH_MarR-typ"/>
</dbReference>
<evidence type="ECO:0000256" key="2">
    <source>
        <dbReference type="ARBA" id="ARBA00023125"/>
    </source>
</evidence>
<dbReference type="SUPFAM" id="SSF46785">
    <property type="entry name" value="Winged helix' DNA-binding domain"/>
    <property type="match status" value="1"/>
</dbReference>
<feature type="coiled-coil region" evidence="4">
    <location>
        <begin position="77"/>
        <end position="104"/>
    </location>
</feature>
<keyword evidence="3" id="KW-0804">Transcription</keyword>
<name>C0D6E8_9FIRM</name>
<evidence type="ECO:0000259" key="6">
    <source>
        <dbReference type="PROSITE" id="PS50995"/>
    </source>
</evidence>
<feature type="domain" description="HTH marR-type" evidence="6">
    <location>
        <begin position="30"/>
        <end position="163"/>
    </location>
</feature>
<dbReference type="InterPro" id="IPR039422">
    <property type="entry name" value="MarR/SlyA-like"/>
</dbReference>
<accession>C0D6E8</accession>
<dbReference type="SMART" id="SM00347">
    <property type="entry name" value="HTH_MARR"/>
    <property type="match status" value="1"/>
</dbReference>
<evidence type="ECO:0000256" key="3">
    <source>
        <dbReference type="ARBA" id="ARBA00023163"/>
    </source>
</evidence>
<keyword evidence="2" id="KW-0238">DNA-binding</keyword>
<reference evidence="7 8" key="1">
    <citation type="submission" date="2009-02" db="EMBL/GenBank/DDBJ databases">
        <title>Draft genome sequence of Clostridium asparagiforme (DSM 15981).</title>
        <authorList>
            <person name="Sudarsanam P."/>
            <person name="Ley R."/>
            <person name="Guruge J."/>
            <person name="Turnbaugh P.J."/>
            <person name="Mahowald M."/>
            <person name="Liep D."/>
            <person name="Gordon J."/>
        </authorList>
    </citation>
    <scope>NUCLEOTIDE SEQUENCE [LARGE SCALE GENOMIC DNA]</scope>
    <source>
        <strain evidence="7 8">DSM 15981</strain>
    </source>
</reference>
<evidence type="ECO:0000313" key="7">
    <source>
        <dbReference type="EMBL" id="EEG53090.1"/>
    </source>
</evidence>
<dbReference type="PROSITE" id="PS01117">
    <property type="entry name" value="HTH_MARR_1"/>
    <property type="match status" value="1"/>
</dbReference>
<proteinExistence type="predicted"/>
<evidence type="ECO:0000256" key="1">
    <source>
        <dbReference type="ARBA" id="ARBA00023015"/>
    </source>
</evidence>
<dbReference type="GO" id="GO:0003700">
    <property type="term" value="F:DNA-binding transcription factor activity"/>
    <property type="evidence" value="ECO:0007669"/>
    <property type="project" value="InterPro"/>
</dbReference>
<dbReference type="Proteomes" id="UP000004756">
    <property type="component" value="Unassembled WGS sequence"/>
</dbReference>
<dbReference type="AlphaFoldDB" id="C0D6E8"/>
<dbReference type="InterPro" id="IPR036390">
    <property type="entry name" value="WH_DNA-bd_sf"/>
</dbReference>
<gene>
    <name evidence="7" type="ORF">CLOSTASPAR_04845</name>
</gene>
<dbReference type="PROSITE" id="PS50995">
    <property type="entry name" value="HTH_MARR_2"/>
    <property type="match status" value="1"/>
</dbReference>
<dbReference type="Pfam" id="PF12802">
    <property type="entry name" value="MarR_2"/>
    <property type="match status" value="1"/>
</dbReference>
<keyword evidence="1" id="KW-0805">Transcription regulation</keyword>
<dbReference type="PANTHER" id="PTHR33164">
    <property type="entry name" value="TRANSCRIPTIONAL REGULATOR, MARR FAMILY"/>
    <property type="match status" value="1"/>
</dbReference>
<keyword evidence="4" id="KW-0175">Coiled coil</keyword>
<dbReference type="PRINTS" id="PR00598">
    <property type="entry name" value="HTHMARR"/>
</dbReference>
<dbReference type="InterPro" id="IPR023187">
    <property type="entry name" value="Tscrpt_reg_MarR-type_CS"/>
</dbReference>
<keyword evidence="8" id="KW-1185">Reference proteome</keyword>
<feature type="region of interest" description="Disordered" evidence="5">
    <location>
        <begin position="1"/>
        <end position="22"/>
    </location>
</feature>
<comment type="caution">
    <text evidence="7">The sequence shown here is derived from an EMBL/GenBank/DDBJ whole genome shotgun (WGS) entry which is preliminary data.</text>
</comment>
<dbReference type="GO" id="GO:0006950">
    <property type="term" value="P:response to stress"/>
    <property type="evidence" value="ECO:0007669"/>
    <property type="project" value="TreeGrafter"/>
</dbReference>
<protein>
    <submittedName>
        <fullName evidence="7">Transcriptional regulator, MarR family</fullName>
    </submittedName>
</protein>
<dbReference type="EMBL" id="ACCJ01000401">
    <property type="protein sequence ID" value="EEG53090.1"/>
    <property type="molecule type" value="Genomic_DNA"/>
</dbReference>
<dbReference type="InterPro" id="IPR036388">
    <property type="entry name" value="WH-like_DNA-bd_sf"/>
</dbReference>
<dbReference type="HOGENOM" id="CLU_083287_27_4_9"/>
<dbReference type="PANTHER" id="PTHR33164:SF43">
    <property type="entry name" value="HTH-TYPE TRANSCRIPTIONAL REPRESSOR YETL"/>
    <property type="match status" value="1"/>
</dbReference>
<dbReference type="Gene3D" id="1.10.10.10">
    <property type="entry name" value="Winged helix-like DNA-binding domain superfamily/Winged helix DNA-binding domain"/>
    <property type="match status" value="1"/>
</dbReference>
<dbReference type="GO" id="GO:0003677">
    <property type="term" value="F:DNA binding"/>
    <property type="evidence" value="ECO:0007669"/>
    <property type="project" value="UniProtKB-KW"/>
</dbReference>
<evidence type="ECO:0000256" key="4">
    <source>
        <dbReference type="SAM" id="Coils"/>
    </source>
</evidence>